<dbReference type="Proteomes" id="UP001164286">
    <property type="component" value="Unassembled WGS sequence"/>
</dbReference>
<reference evidence="3" key="1">
    <citation type="journal article" date="2022" name="G3 (Bethesda)">
        <title>High quality genome of the basidiomycete yeast Dioszegia hungarica PDD-24b-2 isolated from cloud water.</title>
        <authorList>
            <person name="Jarrige D."/>
            <person name="Haridas S."/>
            <person name="Bleykasten-Grosshans C."/>
            <person name="Joly M."/>
            <person name="Nadalig T."/>
            <person name="Sancelme M."/>
            <person name="Vuilleumier S."/>
            <person name="Grigoriev I.V."/>
            <person name="Amato P."/>
            <person name="Bringel F."/>
        </authorList>
    </citation>
    <scope>NUCLEOTIDE SEQUENCE</scope>
    <source>
        <strain evidence="3">PDD-24b-2</strain>
    </source>
</reference>
<feature type="domain" description="T6SS Phospholipase effector Tle1-like catalytic" evidence="2">
    <location>
        <begin position="108"/>
        <end position="423"/>
    </location>
</feature>
<name>A0AA38H237_9TREE</name>
<dbReference type="GeneID" id="77730589"/>
<protein>
    <recommendedName>
        <fullName evidence="2">T6SS Phospholipase effector Tle1-like catalytic domain-containing protein</fullName>
    </recommendedName>
</protein>
<dbReference type="SUPFAM" id="SSF53474">
    <property type="entry name" value="alpha/beta-Hydrolases"/>
    <property type="match status" value="1"/>
</dbReference>
<organism evidence="3 4">
    <name type="scientific">Dioszegia hungarica</name>
    <dbReference type="NCBI Taxonomy" id="4972"/>
    <lineage>
        <taxon>Eukaryota</taxon>
        <taxon>Fungi</taxon>
        <taxon>Dikarya</taxon>
        <taxon>Basidiomycota</taxon>
        <taxon>Agaricomycotina</taxon>
        <taxon>Tremellomycetes</taxon>
        <taxon>Tremellales</taxon>
        <taxon>Bulleribasidiaceae</taxon>
        <taxon>Dioszegia</taxon>
    </lineage>
</organism>
<proteinExistence type="predicted"/>
<dbReference type="InterPro" id="IPR029058">
    <property type="entry name" value="AB_hydrolase_fold"/>
</dbReference>
<dbReference type="InterPro" id="IPR018712">
    <property type="entry name" value="Tle1-like_cat"/>
</dbReference>
<comment type="caution">
    <text evidence="3">The sequence shown here is derived from an EMBL/GenBank/DDBJ whole genome shotgun (WGS) entry which is preliminary data.</text>
</comment>
<dbReference type="AlphaFoldDB" id="A0AA38H237"/>
<evidence type="ECO:0000313" key="4">
    <source>
        <dbReference type="Proteomes" id="UP001164286"/>
    </source>
</evidence>
<dbReference type="RefSeq" id="XP_052942487.1">
    <property type="nucleotide sequence ID" value="XM_053091384.1"/>
</dbReference>
<dbReference type="PANTHER" id="PTHR33840:SF1">
    <property type="entry name" value="TLE1 PHOSPHOLIPASE DOMAIN-CONTAINING PROTEIN"/>
    <property type="match status" value="1"/>
</dbReference>
<dbReference type="Pfam" id="PF09994">
    <property type="entry name" value="T6SS_Tle1-like_cat"/>
    <property type="match status" value="1"/>
</dbReference>
<gene>
    <name evidence="3" type="ORF">MKK02DRAFT_41021</name>
</gene>
<accession>A0AA38H237</accession>
<keyword evidence="4" id="KW-1185">Reference proteome</keyword>
<evidence type="ECO:0000256" key="1">
    <source>
        <dbReference type="SAM" id="MobiDB-lite"/>
    </source>
</evidence>
<evidence type="ECO:0000259" key="2">
    <source>
        <dbReference type="Pfam" id="PF09994"/>
    </source>
</evidence>
<dbReference type="PANTHER" id="PTHR33840">
    <property type="match status" value="1"/>
</dbReference>
<evidence type="ECO:0000313" key="3">
    <source>
        <dbReference type="EMBL" id="KAI9632710.1"/>
    </source>
</evidence>
<sequence length="630" mass="69835">MDAISDGPALSRSYTSIGPAASDTSEDDMPPTTINRPWPEHPPPHVGDQAARPSAPILRPDLGLFWDTPVAQAEAAAQPGAATQAAPATWPAPPPFGPPPISNGSEYRNIVICIDGTGNKIGDKNTNVAKTYNVLLKDATQLVFYITGLGTDSKQNLVTRAKNLAFGSGLDKQVCEAYEILVKESRPNDRVYLIGYSRGAWAVRVLAAMLQWPLILRSDQTYLIHPLYDLCTAEKSELNVETVKGIQLPTRFRKAMRERLAGVYFMGVWDSVSSLGGPLRLPIIPSAAAPQEVRIFRQALALDEHRSRFSPEYFQHHGAYGELQQIRKWATLISDYVARADHPGLDTNQVRDLLKDVRSSQRGLNKVLGTHIVSVERSGTRPITVKGRVECWFAGCHSDVGGGGEENGKPSLSNIPFRWMLREAARSGIRLSLEGMTDHLSCVAPEFWNPTFLRAALSKSPADPFHADQAEHIRALFQPGNAPENVDQGHLEGLATVLALWDSYGSHGDGAVSSLDMAAKKNESLKGAYHALEAILVRRRKYSASGNPKKDGLMFHLGRPRQISPGHKCHYSVLRQIEYEDRQAKEMERKKGKRFWMGKNKLPMARGAWDWPTWEAVRDREADDDIMWEF</sequence>
<dbReference type="EMBL" id="JAKWFO010000014">
    <property type="protein sequence ID" value="KAI9632710.1"/>
    <property type="molecule type" value="Genomic_DNA"/>
</dbReference>
<feature type="region of interest" description="Disordered" evidence="1">
    <location>
        <begin position="1"/>
        <end position="54"/>
    </location>
</feature>